<evidence type="ECO:0000256" key="6">
    <source>
        <dbReference type="ARBA" id="ARBA00023004"/>
    </source>
</evidence>
<gene>
    <name evidence="9" type="ORF">CWATWH0402_2536</name>
</gene>
<evidence type="ECO:0000256" key="2">
    <source>
        <dbReference type="ARBA" id="ARBA00022485"/>
    </source>
</evidence>
<dbReference type="AlphaFoldDB" id="T2JSM8"/>
<keyword evidence="2" id="KW-0004">4Fe-4S</keyword>
<evidence type="ECO:0000256" key="5">
    <source>
        <dbReference type="ARBA" id="ARBA00022833"/>
    </source>
</evidence>
<dbReference type="InterPro" id="IPR038521">
    <property type="entry name" value="ThiC/Bza_core_dom"/>
</dbReference>
<evidence type="ECO:0000256" key="1">
    <source>
        <dbReference type="ARBA" id="ARBA00001966"/>
    </source>
</evidence>
<protein>
    <submittedName>
        <fullName evidence="9">Thiamin biosynthesis protein ThiC</fullName>
    </submittedName>
</protein>
<evidence type="ECO:0000313" key="9">
    <source>
        <dbReference type="EMBL" id="CCQ67602.1"/>
    </source>
</evidence>
<name>T2JSM8_CROWT</name>
<keyword evidence="3" id="KW-0949">S-adenosyl-L-methionine</keyword>
<dbReference type="GO" id="GO:0009228">
    <property type="term" value="P:thiamine biosynthetic process"/>
    <property type="evidence" value="ECO:0007669"/>
    <property type="project" value="InterPro"/>
</dbReference>
<keyword evidence="5" id="KW-0862">Zinc</keyword>
<evidence type="ECO:0000256" key="8">
    <source>
        <dbReference type="ARBA" id="ARBA00023239"/>
    </source>
</evidence>
<dbReference type="Gene3D" id="3.20.20.540">
    <property type="entry name" value="Radical SAM ThiC family, central domain"/>
    <property type="match status" value="1"/>
</dbReference>
<reference evidence="9 10" key="2">
    <citation type="submission" date="2013-09" db="EMBL/GenBank/DDBJ databases">
        <title>Whole genome comparison of six Crocosphaera watsonii strains with differing phenotypes.</title>
        <authorList>
            <person name="Bench S.R."/>
            <person name="Heller P."/>
            <person name="Frank I."/>
            <person name="Arciniega M."/>
            <person name="Shilova I.N."/>
            <person name="Zehr J.P."/>
        </authorList>
    </citation>
    <scope>NUCLEOTIDE SEQUENCE [LARGE SCALE GENOMIC DNA]</scope>
    <source>
        <strain evidence="9 10">WH 0402</strain>
    </source>
</reference>
<keyword evidence="8" id="KW-0456">Lyase</keyword>
<reference evidence="9 10" key="1">
    <citation type="submission" date="2013-01" db="EMBL/GenBank/DDBJ databases">
        <authorList>
            <person name="Bench S."/>
        </authorList>
    </citation>
    <scope>NUCLEOTIDE SEQUENCE [LARGE SCALE GENOMIC DNA]</scope>
    <source>
        <strain evidence="9 10">WH 0402</strain>
    </source>
</reference>
<dbReference type="GO" id="GO:0016829">
    <property type="term" value="F:lyase activity"/>
    <property type="evidence" value="ECO:0007669"/>
    <property type="project" value="UniProtKB-KW"/>
</dbReference>
<evidence type="ECO:0000256" key="4">
    <source>
        <dbReference type="ARBA" id="ARBA00022723"/>
    </source>
</evidence>
<keyword evidence="7" id="KW-0411">Iron-sulfur</keyword>
<dbReference type="GO" id="GO:0051539">
    <property type="term" value="F:4 iron, 4 sulfur cluster binding"/>
    <property type="evidence" value="ECO:0007669"/>
    <property type="project" value="UniProtKB-KW"/>
</dbReference>
<evidence type="ECO:0000313" key="10">
    <source>
        <dbReference type="Proteomes" id="UP000018130"/>
    </source>
</evidence>
<dbReference type="InterPro" id="IPR002817">
    <property type="entry name" value="ThiC/BzaA/B"/>
</dbReference>
<keyword evidence="6" id="KW-0408">Iron</keyword>
<dbReference type="PANTHER" id="PTHR30557:SF1">
    <property type="entry name" value="PHOSPHOMETHYLPYRIMIDINE SYNTHASE, CHLOROPLASTIC"/>
    <property type="match status" value="1"/>
</dbReference>
<dbReference type="GO" id="GO:0046872">
    <property type="term" value="F:metal ion binding"/>
    <property type="evidence" value="ECO:0007669"/>
    <property type="project" value="UniProtKB-KW"/>
</dbReference>
<evidence type="ECO:0000256" key="7">
    <source>
        <dbReference type="ARBA" id="ARBA00023014"/>
    </source>
</evidence>
<dbReference type="PANTHER" id="PTHR30557">
    <property type="entry name" value="THIAMINE BIOSYNTHESIS PROTEIN THIC"/>
    <property type="match status" value="1"/>
</dbReference>
<comment type="cofactor">
    <cofactor evidence="1">
        <name>[4Fe-4S] cluster</name>
        <dbReference type="ChEBI" id="CHEBI:49883"/>
    </cofactor>
</comment>
<comment type="caution">
    <text evidence="9">The sequence shown here is derived from an EMBL/GenBank/DDBJ whole genome shotgun (WGS) entry which is preliminary data.</text>
</comment>
<accession>T2JSM8</accession>
<organism evidence="9 10">
    <name type="scientific">Crocosphaera watsonii WH 0402</name>
    <dbReference type="NCBI Taxonomy" id="1284629"/>
    <lineage>
        <taxon>Bacteria</taxon>
        <taxon>Bacillati</taxon>
        <taxon>Cyanobacteriota</taxon>
        <taxon>Cyanophyceae</taxon>
        <taxon>Oscillatoriophycideae</taxon>
        <taxon>Chroococcales</taxon>
        <taxon>Aphanothecaceae</taxon>
        <taxon>Crocosphaera</taxon>
    </lineage>
</organism>
<dbReference type="EMBL" id="CAQN01000629">
    <property type="protein sequence ID" value="CCQ67602.1"/>
    <property type="molecule type" value="Genomic_DNA"/>
</dbReference>
<keyword evidence="4" id="KW-0479">Metal-binding</keyword>
<proteinExistence type="predicted"/>
<dbReference type="Pfam" id="PF01964">
    <property type="entry name" value="ThiC_Rad_SAM"/>
    <property type="match status" value="1"/>
</dbReference>
<sequence length="171" mass="18669">MRTQWVAKRRGQSNVSQMHYARQGLITEEMDYVAKREGLPPELIREEVARGRMIIPANINHPNLEPMCIGIASKCKVNANIGASPNSSDLDEEVAKLNLAVKYGADTVMDLSTGGGDLDTIRSAIIKASSVPIGTVPIYQAMESVHGNMDKLCADDFLHIIEKHAQQGVTI</sequence>
<evidence type="ECO:0000256" key="3">
    <source>
        <dbReference type="ARBA" id="ARBA00022691"/>
    </source>
</evidence>
<dbReference type="GO" id="GO:0005829">
    <property type="term" value="C:cytosol"/>
    <property type="evidence" value="ECO:0007669"/>
    <property type="project" value="TreeGrafter"/>
</dbReference>
<dbReference type="Proteomes" id="UP000018130">
    <property type="component" value="Unassembled WGS sequence"/>
</dbReference>